<keyword evidence="5 6" id="KW-0472">Membrane</keyword>
<evidence type="ECO:0000313" key="8">
    <source>
        <dbReference type="EMBL" id="TFH56019.1"/>
    </source>
</evidence>
<feature type="domain" description="EamA" evidence="7">
    <location>
        <begin position="25"/>
        <end position="159"/>
    </location>
</feature>
<evidence type="ECO:0000256" key="2">
    <source>
        <dbReference type="ARBA" id="ARBA00007362"/>
    </source>
</evidence>
<dbReference type="AlphaFoldDB" id="A0A4Y8TWS6"/>
<feature type="transmembrane region" description="Helical" evidence="6">
    <location>
        <begin position="201"/>
        <end position="229"/>
    </location>
</feature>
<evidence type="ECO:0000256" key="5">
    <source>
        <dbReference type="ARBA" id="ARBA00023136"/>
    </source>
</evidence>
<evidence type="ECO:0000256" key="1">
    <source>
        <dbReference type="ARBA" id="ARBA00004141"/>
    </source>
</evidence>
<dbReference type="EMBL" id="SPDS01000001">
    <property type="protein sequence ID" value="TFH56019.1"/>
    <property type="molecule type" value="Genomic_DNA"/>
</dbReference>
<evidence type="ECO:0000313" key="9">
    <source>
        <dbReference type="Proteomes" id="UP000297638"/>
    </source>
</evidence>
<evidence type="ECO:0000256" key="6">
    <source>
        <dbReference type="SAM" id="Phobius"/>
    </source>
</evidence>
<organism evidence="8 9">
    <name type="scientific">Glutamicibacter arilaitensis</name>
    <dbReference type="NCBI Taxonomy" id="256701"/>
    <lineage>
        <taxon>Bacteria</taxon>
        <taxon>Bacillati</taxon>
        <taxon>Actinomycetota</taxon>
        <taxon>Actinomycetes</taxon>
        <taxon>Micrococcales</taxon>
        <taxon>Micrococcaceae</taxon>
        <taxon>Glutamicibacter</taxon>
    </lineage>
</organism>
<feature type="transmembrane region" description="Helical" evidence="6">
    <location>
        <begin position="115"/>
        <end position="135"/>
    </location>
</feature>
<dbReference type="InterPro" id="IPR050638">
    <property type="entry name" value="AA-Vitamin_Transporters"/>
</dbReference>
<evidence type="ECO:0000256" key="3">
    <source>
        <dbReference type="ARBA" id="ARBA00022692"/>
    </source>
</evidence>
<evidence type="ECO:0000256" key="4">
    <source>
        <dbReference type="ARBA" id="ARBA00022989"/>
    </source>
</evidence>
<dbReference type="InterPro" id="IPR037185">
    <property type="entry name" value="EmrE-like"/>
</dbReference>
<dbReference type="SUPFAM" id="SSF103481">
    <property type="entry name" value="Multidrug resistance efflux transporter EmrE"/>
    <property type="match status" value="2"/>
</dbReference>
<feature type="transmembrane region" description="Helical" evidence="6">
    <location>
        <begin position="297"/>
        <end position="315"/>
    </location>
</feature>
<proteinExistence type="inferred from homology"/>
<keyword evidence="3 6" id="KW-0812">Transmembrane</keyword>
<comment type="subcellular location">
    <subcellularLocation>
        <location evidence="1">Membrane</location>
        <topology evidence="1">Multi-pass membrane protein</topology>
    </subcellularLocation>
</comment>
<feature type="transmembrane region" description="Helical" evidence="6">
    <location>
        <begin position="142"/>
        <end position="160"/>
    </location>
</feature>
<gene>
    <name evidence="8" type="ORF">EXY26_02835</name>
</gene>
<protein>
    <submittedName>
        <fullName evidence="8">EamA/RhaT family transporter</fullName>
    </submittedName>
</protein>
<sequence>MSELPDPGLPATPHPAETRLPSQSRGIWIALASSAAFGLSGSFAKGLFEAGWSPTAAVAARMAGAALVLAIPALIAMRGRWVLLRTNWVSIALFGLFGVGACQLCYFLAVQRLDVGVALLLEYLAPVLIVLVLWAKHQKRPSIATIAGTLLSLAGLVAVLDLTGTTRIDPIGVLWGLGAAVGLTVYFFISARVDGALPPIMLSAGGMAVGAVTMLAVGGLGILPMQWAAGTGSFAGFETPWWLALTGLILIATVFSYTTGVMAARELGSKVASFISLTEVLFAVLWAWLLLAELPGAVQLFGGLLIVCGVVLVRIDELRTAKVARIAKRPRR</sequence>
<name>A0A4Y8TWS6_9MICC</name>
<dbReference type="RefSeq" id="WP_134779307.1">
    <property type="nucleotide sequence ID" value="NZ_SPDS01000001.1"/>
</dbReference>
<reference evidence="8 9" key="1">
    <citation type="submission" date="2019-03" db="EMBL/GenBank/DDBJ databases">
        <title>Glutamicibacter sp. LJH19 genome.</title>
        <authorList>
            <person name="Sinai Borker S."/>
            <person name="Kumar R."/>
        </authorList>
    </citation>
    <scope>NUCLEOTIDE SEQUENCE [LARGE SCALE GENOMIC DNA]</scope>
    <source>
        <strain evidence="8 9">LJH19</strain>
    </source>
</reference>
<dbReference type="GO" id="GO:0016020">
    <property type="term" value="C:membrane"/>
    <property type="evidence" value="ECO:0007669"/>
    <property type="project" value="UniProtKB-SubCell"/>
</dbReference>
<dbReference type="PANTHER" id="PTHR32322">
    <property type="entry name" value="INNER MEMBRANE TRANSPORTER"/>
    <property type="match status" value="1"/>
</dbReference>
<feature type="domain" description="EamA" evidence="7">
    <location>
        <begin position="171"/>
        <end position="313"/>
    </location>
</feature>
<feature type="transmembrane region" description="Helical" evidence="6">
    <location>
        <begin position="271"/>
        <end position="291"/>
    </location>
</feature>
<feature type="transmembrane region" description="Helical" evidence="6">
    <location>
        <begin position="56"/>
        <end position="76"/>
    </location>
</feature>
<feature type="transmembrane region" description="Helical" evidence="6">
    <location>
        <begin position="241"/>
        <end position="264"/>
    </location>
</feature>
<keyword evidence="4 6" id="KW-1133">Transmembrane helix</keyword>
<feature type="transmembrane region" description="Helical" evidence="6">
    <location>
        <begin position="172"/>
        <end position="189"/>
    </location>
</feature>
<feature type="transmembrane region" description="Helical" evidence="6">
    <location>
        <begin position="88"/>
        <end position="109"/>
    </location>
</feature>
<dbReference type="PANTHER" id="PTHR32322:SF2">
    <property type="entry name" value="EAMA DOMAIN-CONTAINING PROTEIN"/>
    <property type="match status" value="1"/>
</dbReference>
<accession>A0A4Y8TWS6</accession>
<comment type="similarity">
    <text evidence="2">Belongs to the EamA transporter family.</text>
</comment>
<comment type="caution">
    <text evidence="8">The sequence shown here is derived from an EMBL/GenBank/DDBJ whole genome shotgun (WGS) entry which is preliminary data.</text>
</comment>
<evidence type="ECO:0000259" key="7">
    <source>
        <dbReference type="Pfam" id="PF00892"/>
    </source>
</evidence>
<dbReference type="Proteomes" id="UP000297638">
    <property type="component" value="Unassembled WGS sequence"/>
</dbReference>
<dbReference type="Pfam" id="PF00892">
    <property type="entry name" value="EamA"/>
    <property type="match status" value="2"/>
</dbReference>
<dbReference type="InterPro" id="IPR000620">
    <property type="entry name" value="EamA_dom"/>
</dbReference>